<organism evidence="9">
    <name type="scientific">Thermocrispum agreste</name>
    <dbReference type="NCBI Taxonomy" id="37925"/>
    <lineage>
        <taxon>Bacteria</taxon>
        <taxon>Bacillati</taxon>
        <taxon>Actinomycetota</taxon>
        <taxon>Actinomycetes</taxon>
        <taxon>Pseudonocardiales</taxon>
        <taxon>Pseudonocardiaceae</taxon>
        <taxon>Thermocrispum</taxon>
    </lineage>
</organism>
<sequence length="153" mass="16384">MAKVILTTDVANLGGPGEIVEVKDGYARNYLLPRGYAIRATKGAEKNIATIRRSQELRRIRDLDHAKEVKETLEKLGTVTLTAKAAEGSKKLFGSVKAADVAAAIKQAGGPVLDKRTIDLGGHIKTVGKHPVTIRLHPEVTANIKVEVTGQAQ</sequence>
<keyword evidence="4 7" id="KW-0689">Ribosomal protein</keyword>
<dbReference type="FunFam" id="3.40.5.10:FF:000003">
    <property type="entry name" value="50S ribosomal protein L9"/>
    <property type="match status" value="1"/>
</dbReference>
<dbReference type="GO" id="GO:0006412">
    <property type="term" value="P:translation"/>
    <property type="evidence" value="ECO:0007669"/>
    <property type="project" value="UniProtKB-UniRule"/>
</dbReference>
<feature type="domain" description="Ribosomal protein L9" evidence="8">
    <location>
        <begin position="14"/>
        <end position="41"/>
    </location>
</feature>
<proteinExistence type="inferred from homology"/>
<dbReference type="InterPro" id="IPR020069">
    <property type="entry name" value="Ribosomal_bL9_C"/>
</dbReference>
<keyword evidence="5 7" id="KW-0687">Ribonucleoprotein</keyword>
<dbReference type="PANTHER" id="PTHR21368">
    <property type="entry name" value="50S RIBOSOMAL PROTEIN L9"/>
    <property type="match status" value="1"/>
</dbReference>
<dbReference type="InterPro" id="IPR020594">
    <property type="entry name" value="Ribosomal_bL9_bac/chp"/>
</dbReference>
<keyword evidence="3 7" id="KW-0694">RNA-binding</keyword>
<dbReference type="GO" id="GO:1990904">
    <property type="term" value="C:ribonucleoprotein complex"/>
    <property type="evidence" value="ECO:0007669"/>
    <property type="project" value="UniProtKB-KW"/>
</dbReference>
<evidence type="ECO:0000256" key="5">
    <source>
        <dbReference type="ARBA" id="ARBA00023274"/>
    </source>
</evidence>
<dbReference type="InterPro" id="IPR000244">
    <property type="entry name" value="Ribosomal_bL9"/>
</dbReference>
<evidence type="ECO:0000256" key="2">
    <source>
        <dbReference type="ARBA" id="ARBA00022730"/>
    </source>
</evidence>
<dbReference type="Pfam" id="PF01281">
    <property type="entry name" value="Ribosomal_L9_N"/>
    <property type="match status" value="1"/>
</dbReference>
<evidence type="ECO:0000259" key="8">
    <source>
        <dbReference type="PROSITE" id="PS00651"/>
    </source>
</evidence>
<evidence type="ECO:0000256" key="4">
    <source>
        <dbReference type="ARBA" id="ARBA00022980"/>
    </source>
</evidence>
<dbReference type="InterPro" id="IPR020070">
    <property type="entry name" value="Ribosomal_bL9_N"/>
</dbReference>
<comment type="similarity">
    <text evidence="1 7">Belongs to the bacterial ribosomal protein bL9 family.</text>
</comment>
<dbReference type="GO" id="GO:0019843">
    <property type="term" value="F:rRNA binding"/>
    <property type="evidence" value="ECO:0007669"/>
    <property type="project" value="UniProtKB-UniRule"/>
</dbReference>
<evidence type="ECO:0000256" key="6">
    <source>
        <dbReference type="ARBA" id="ARBA00035292"/>
    </source>
</evidence>
<dbReference type="GO" id="GO:0003735">
    <property type="term" value="F:structural constituent of ribosome"/>
    <property type="evidence" value="ECO:0007669"/>
    <property type="project" value="InterPro"/>
</dbReference>
<dbReference type="HAMAP" id="MF_00503">
    <property type="entry name" value="Ribosomal_bL9"/>
    <property type="match status" value="1"/>
</dbReference>
<dbReference type="Pfam" id="PF03948">
    <property type="entry name" value="Ribosomal_L9_C"/>
    <property type="match status" value="1"/>
</dbReference>
<dbReference type="InterPro" id="IPR009027">
    <property type="entry name" value="Ribosomal_bL9/RNase_H1_N"/>
</dbReference>
<dbReference type="STRING" id="1111738.GCA_000427905_03279"/>
<evidence type="ECO:0000256" key="7">
    <source>
        <dbReference type="HAMAP-Rule" id="MF_00503"/>
    </source>
</evidence>
<dbReference type="EMBL" id="QGUI01000047">
    <property type="protein sequence ID" value="PZN00960.1"/>
    <property type="molecule type" value="Genomic_DNA"/>
</dbReference>
<dbReference type="NCBIfam" id="TIGR00158">
    <property type="entry name" value="L9"/>
    <property type="match status" value="1"/>
</dbReference>
<dbReference type="AlphaFoldDB" id="A0A2W4LII2"/>
<dbReference type="GO" id="GO:0005840">
    <property type="term" value="C:ribosome"/>
    <property type="evidence" value="ECO:0007669"/>
    <property type="project" value="UniProtKB-KW"/>
</dbReference>
<dbReference type="SUPFAM" id="SSF55658">
    <property type="entry name" value="L9 N-domain-like"/>
    <property type="match status" value="1"/>
</dbReference>
<accession>A0A2W4LII2</accession>
<gene>
    <name evidence="7" type="primary">rplI</name>
    <name evidence="9" type="ORF">DIU77_02195</name>
</gene>
<dbReference type="PROSITE" id="PS00651">
    <property type="entry name" value="RIBOSOMAL_L9"/>
    <property type="match status" value="1"/>
</dbReference>
<dbReference type="SUPFAM" id="SSF55653">
    <property type="entry name" value="Ribosomal protein L9 C-domain"/>
    <property type="match status" value="1"/>
</dbReference>
<evidence type="ECO:0000313" key="9">
    <source>
        <dbReference type="EMBL" id="PZN00960.1"/>
    </source>
</evidence>
<protein>
    <recommendedName>
        <fullName evidence="6 7">Large ribosomal subunit protein bL9</fullName>
    </recommendedName>
</protein>
<dbReference type="Gene3D" id="3.40.5.10">
    <property type="entry name" value="Ribosomal protein L9, N-terminal domain"/>
    <property type="match status" value="1"/>
</dbReference>
<dbReference type="Gene3D" id="3.10.430.100">
    <property type="entry name" value="Ribosomal protein L9, C-terminal domain"/>
    <property type="match status" value="1"/>
</dbReference>
<evidence type="ECO:0000256" key="1">
    <source>
        <dbReference type="ARBA" id="ARBA00010605"/>
    </source>
</evidence>
<comment type="function">
    <text evidence="7">Binds to the 23S rRNA.</text>
</comment>
<name>A0A2W4LII2_9PSEU</name>
<evidence type="ECO:0000256" key="3">
    <source>
        <dbReference type="ARBA" id="ARBA00022884"/>
    </source>
</evidence>
<dbReference type="InterPro" id="IPR036791">
    <property type="entry name" value="Ribosomal_bL9_C_sf"/>
</dbReference>
<comment type="caution">
    <text evidence="9">The sequence shown here is derived from an EMBL/GenBank/DDBJ whole genome shotgun (WGS) entry which is preliminary data.</text>
</comment>
<dbReference type="InterPro" id="IPR036935">
    <property type="entry name" value="Ribosomal_bL9_N_sf"/>
</dbReference>
<keyword evidence="2 7" id="KW-0699">rRNA-binding</keyword>
<reference evidence="9" key="1">
    <citation type="submission" date="2018-05" db="EMBL/GenBank/DDBJ databases">
        <authorList>
            <person name="Lanie J.A."/>
            <person name="Ng W.-L."/>
            <person name="Kazmierczak K.M."/>
            <person name="Andrzejewski T.M."/>
            <person name="Davidsen T.M."/>
            <person name="Wayne K.J."/>
            <person name="Tettelin H."/>
            <person name="Glass J.I."/>
            <person name="Rusch D."/>
            <person name="Podicherti R."/>
            <person name="Tsui H.-C.T."/>
            <person name="Winkler M.E."/>
        </authorList>
    </citation>
    <scope>NUCLEOTIDE SEQUENCE</scope>
    <source>
        <strain evidence="9">ZC4RG45</strain>
    </source>
</reference>